<accession>A0A7S4AWH2</accession>
<name>A0A7S4AWH2_9STRA</name>
<dbReference type="Pfam" id="PF21743">
    <property type="entry name" value="PTM_DIR17_Tudor"/>
    <property type="match status" value="1"/>
</dbReference>
<evidence type="ECO:0000313" key="2">
    <source>
        <dbReference type="EMBL" id="CAE0729248.1"/>
    </source>
</evidence>
<dbReference type="InterPro" id="IPR047365">
    <property type="entry name" value="Tudor_AtPTM-like"/>
</dbReference>
<dbReference type="Gene3D" id="2.30.30.140">
    <property type="match status" value="1"/>
</dbReference>
<organism evidence="2">
    <name type="scientific">Pseudo-nitzschia australis</name>
    <dbReference type="NCBI Taxonomy" id="44445"/>
    <lineage>
        <taxon>Eukaryota</taxon>
        <taxon>Sar</taxon>
        <taxon>Stramenopiles</taxon>
        <taxon>Ochrophyta</taxon>
        <taxon>Bacillariophyta</taxon>
        <taxon>Bacillariophyceae</taxon>
        <taxon>Bacillariophycidae</taxon>
        <taxon>Bacillariales</taxon>
        <taxon>Bacillariaceae</taxon>
        <taxon>Pseudo-nitzschia</taxon>
    </lineage>
</organism>
<sequence length="220" mass="24882">MHPTPAKVAVSPPRVAALPSKLFDNTYQPKPKQRYKLGTRVQVPEVVRGKNITFVGHITEYDAKTGLYSIQFEDGEEDEFDDNDVEAFRVKVGQPRKKPQANSLLMRPYPQTNPLNIAGFFPKASTAGAKFYYGNNAGAIFDEELHKWMSYKDLIKHPNPKICARWIKSGINKFARLAQGLGDTEGMDAVTFIQRNQVPGDKKATYTQYVVDYRPEKDEP</sequence>
<proteinExistence type="predicted"/>
<evidence type="ECO:0000259" key="1">
    <source>
        <dbReference type="Pfam" id="PF21743"/>
    </source>
</evidence>
<dbReference type="EMBL" id="HBIX01033668">
    <property type="protein sequence ID" value="CAE0729248.1"/>
    <property type="molecule type" value="Transcribed_RNA"/>
</dbReference>
<reference evidence="2" key="1">
    <citation type="submission" date="2021-01" db="EMBL/GenBank/DDBJ databases">
        <authorList>
            <person name="Corre E."/>
            <person name="Pelletier E."/>
            <person name="Niang G."/>
            <person name="Scheremetjew M."/>
            <person name="Finn R."/>
            <person name="Kale V."/>
            <person name="Holt S."/>
            <person name="Cochrane G."/>
            <person name="Meng A."/>
            <person name="Brown T."/>
            <person name="Cohen L."/>
        </authorList>
    </citation>
    <scope>NUCLEOTIDE SEQUENCE</scope>
    <source>
        <strain evidence="2">10249 10 AB</strain>
    </source>
</reference>
<protein>
    <recommendedName>
        <fullName evidence="1">PTM/DIR17-like Tudor domain-containing protein</fullName>
    </recommendedName>
</protein>
<gene>
    <name evidence="2" type="ORF">PAUS00366_LOCUS22033</name>
</gene>
<feature type="domain" description="PTM/DIR17-like Tudor" evidence="1">
    <location>
        <begin position="53"/>
        <end position="86"/>
    </location>
</feature>
<dbReference type="AlphaFoldDB" id="A0A7S4AWH2"/>